<dbReference type="InterPro" id="IPR015421">
    <property type="entry name" value="PyrdxlP-dep_Trfase_major"/>
</dbReference>
<sequence length="669" mass="77746">MKGGVDNIDLLIQTLKECGFTRDRFYIHCDGALFETMLPFIRAAPRISFKKAIGRVAIKCIMNESYLHRRQRDAEIGETLNEFSNIIVFERPLDESSFSLNSTAFEVCVLDWFAKLWEIEKVLNTGDIYDTTGGTEENLYGILLGRENFPDAILYTSQESHYSIFKIAKMYRMQCVKVATLAFGEIDCYNLNIDIWHYRFGHVNDLVLKTLSNKVPFTICHICPVAKFKRLPFQCHNHFCTKPFDLIHCDVWGPYRHPTYNSMKYFLTLVDDHSRYTWIHLLRTKAEATSAIKSFFSLIQNQFGVTIKQFRSDNAKELALTEFLKEKGTIHQLSCVKRPQQNAVVERKHQHLLSVARALYYQSKIPIRFWGDCITTAAFLINRMPSPNTKNISPYNLLYPDYTVLKSFGCLCFAATLNSQRDKFSPRSTTCIFIGYPLGMKGYKLCDIQTKRVFVSRDVIFHETTFPYHPSLNMKHMTSVNAVWKSHRICDHSLSRMIRLEPCQAASWLLSISICQLEGGIGYLAYLLYCPLYCPLHCTYFYFSFFIYIYTSCETTVTLSDFSINRRNIIQFMRFQFSITMITIFLWYALQEKRFIRNRKRSEDVHYACEGNIAHVVVLQHTTIEILDSFVVEFVQKRLICFRDGQRKPPCIADHVGAQNCACTLHNSL</sequence>
<dbReference type="SUPFAM" id="SSF53098">
    <property type="entry name" value="Ribonuclease H-like"/>
    <property type="match status" value="1"/>
</dbReference>
<keyword evidence="3" id="KW-1133">Transmembrane helix</keyword>
<dbReference type="Gramene" id="C.cajan_07300.t">
    <property type="protein sequence ID" value="C.cajan_07300.t"/>
    <property type="gene ID" value="C.cajan_07300"/>
</dbReference>
<keyword evidence="2" id="KW-0210">Decarboxylase</keyword>
<evidence type="ECO:0000259" key="4">
    <source>
        <dbReference type="PROSITE" id="PS50994"/>
    </source>
</evidence>
<dbReference type="SUPFAM" id="SSF53383">
    <property type="entry name" value="PLP-dependent transferases"/>
    <property type="match status" value="1"/>
</dbReference>
<dbReference type="Gene3D" id="3.40.640.10">
    <property type="entry name" value="Type I PLP-dependent aspartate aminotransferase-like (Major domain)"/>
    <property type="match status" value="1"/>
</dbReference>
<dbReference type="InterPro" id="IPR001584">
    <property type="entry name" value="Integrase_cat-core"/>
</dbReference>
<dbReference type="InterPro" id="IPR036397">
    <property type="entry name" value="RNaseH_sf"/>
</dbReference>
<evidence type="ECO:0000256" key="3">
    <source>
        <dbReference type="SAM" id="Phobius"/>
    </source>
</evidence>
<dbReference type="PANTHER" id="PTHR46101">
    <property type="match status" value="1"/>
</dbReference>
<name>A0A151U696_CAJCA</name>
<dbReference type="PROSITE" id="PS50994">
    <property type="entry name" value="INTEGRASE"/>
    <property type="match status" value="1"/>
</dbReference>
<gene>
    <name evidence="5" type="ORF">KK1_007503</name>
</gene>
<accession>A0A151U696</accession>
<dbReference type="PANTHER" id="PTHR46101:SF2">
    <property type="entry name" value="SERINE DECARBOXYLASE"/>
    <property type="match status" value="1"/>
</dbReference>
<evidence type="ECO:0000256" key="1">
    <source>
        <dbReference type="ARBA" id="ARBA00009533"/>
    </source>
</evidence>
<feature type="transmembrane region" description="Helical" evidence="3">
    <location>
        <begin position="571"/>
        <end position="590"/>
    </location>
</feature>
<keyword evidence="6" id="KW-1185">Reference proteome</keyword>
<feature type="domain" description="Integrase catalytic" evidence="4">
    <location>
        <begin position="239"/>
        <end position="402"/>
    </location>
</feature>
<evidence type="ECO:0000313" key="6">
    <source>
        <dbReference type="Proteomes" id="UP000075243"/>
    </source>
</evidence>
<dbReference type="InterPro" id="IPR057670">
    <property type="entry name" value="SH3_retrovirus"/>
</dbReference>
<keyword evidence="3" id="KW-0472">Membrane</keyword>
<dbReference type="AlphaFoldDB" id="A0A151U696"/>
<comment type="similarity">
    <text evidence="1">Belongs to the group II decarboxylase family.</text>
</comment>
<dbReference type="InterPro" id="IPR012337">
    <property type="entry name" value="RNaseH-like_sf"/>
</dbReference>
<dbReference type="InterPro" id="IPR015424">
    <property type="entry name" value="PyrdxlP-dep_Trfase"/>
</dbReference>
<dbReference type="GO" id="GO:0015074">
    <property type="term" value="P:DNA integration"/>
    <property type="evidence" value="ECO:0007669"/>
    <property type="project" value="InterPro"/>
</dbReference>
<dbReference type="EMBL" id="CM003604">
    <property type="protein sequence ID" value="KYP74810.1"/>
    <property type="molecule type" value="Genomic_DNA"/>
</dbReference>
<feature type="transmembrane region" description="Helical" evidence="3">
    <location>
        <begin position="505"/>
        <end position="525"/>
    </location>
</feature>
<dbReference type="InterPro" id="IPR051151">
    <property type="entry name" value="Group_II_Decarboxylase"/>
</dbReference>
<evidence type="ECO:0000256" key="2">
    <source>
        <dbReference type="ARBA" id="ARBA00022793"/>
    </source>
</evidence>
<reference evidence="5 6" key="1">
    <citation type="journal article" date="2012" name="Nat. Biotechnol.">
        <title>Draft genome sequence of pigeonpea (Cajanus cajan), an orphan legume crop of resource-poor farmers.</title>
        <authorList>
            <person name="Varshney R.K."/>
            <person name="Chen W."/>
            <person name="Li Y."/>
            <person name="Bharti A.K."/>
            <person name="Saxena R.K."/>
            <person name="Schlueter J.A."/>
            <person name="Donoghue M.T."/>
            <person name="Azam S."/>
            <person name="Fan G."/>
            <person name="Whaley A.M."/>
            <person name="Farmer A.D."/>
            <person name="Sheridan J."/>
            <person name="Iwata A."/>
            <person name="Tuteja R."/>
            <person name="Penmetsa R.V."/>
            <person name="Wu W."/>
            <person name="Upadhyaya H.D."/>
            <person name="Yang S.P."/>
            <person name="Shah T."/>
            <person name="Saxena K.B."/>
            <person name="Michael T."/>
            <person name="McCombie W.R."/>
            <person name="Yang B."/>
            <person name="Zhang G."/>
            <person name="Yang H."/>
            <person name="Wang J."/>
            <person name="Spillane C."/>
            <person name="Cook D.R."/>
            <person name="May G.D."/>
            <person name="Xu X."/>
            <person name="Jackson S.A."/>
        </authorList>
    </citation>
    <scope>NUCLEOTIDE SEQUENCE [LARGE SCALE GENOMIC DNA]</scope>
    <source>
        <strain evidence="6">cv. Asha</strain>
    </source>
</reference>
<proteinExistence type="inferred from homology"/>
<dbReference type="Pfam" id="PF25597">
    <property type="entry name" value="SH3_retrovirus"/>
    <property type="match status" value="1"/>
</dbReference>
<dbReference type="Gene3D" id="3.30.420.10">
    <property type="entry name" value="Ribonuclease H-like superfamily/Ribonuclease H"/>
    <property type="match status" value="1"/>
</dbReference>
<dbReference type="Pfam" id="PF00665">
    <property type="entry name" value="rve"/>
    <property type="match status" value="1"/>
</dbReference>
<protein>
    <submittedName>
        <fullName evidence="5">Retrovirus-related Pol polyprotein from transposon TNT 1-94</fullName>
    </submittedName>
</protein>
<keyword evidence="3" id="KW-0812">Transmembrane</keyword>
<dbReference type="Proteomes" id="UP000075243">
    <property type="component" value="Chromosome 2"/>
</dbReference>
<dbReference type="GO" id="GO:0003676">
    <property type="term" value="F:nucleic acid binding"/>
    <property type="evidence" value="ECO:0007669"/>
    <property type="project" value="InterPro"/>
</dbReference>
<feature type="transmembrane region" description="Helical" evidence="3">
    <location>
        <begin position="532"/>
        <end position="551"/>
    </location>
</feature>
<organism evidence="5 6">
    <name type="scientific">Cajanus cajan</name>
    <name type="common">Pigeon pea</name>
    <name type="synonym">Cajanus indicus</name>
    <dbReference type="NCBI Taxonomy" id="3821"/>
    <lineage>
        <taxon>Eukaryota</taxon>
        <taxon>Viridiplantae</taxon>
        <taxon>Streptophyta</taxon>
        <taxon>Embryophyta</taxon>
        <taxon>Tracheophyta</taxon>
        <taxon>Spermatophyta</taxon>
        <taxon>Magnoliopsida</taxon>
        <taxon>eudicotyledons</taxon>
        <taxon>Gunneridae</taxon>
        <taxon>Pentapetalae</taxon>
        <taxon>rosids</taxon>
        <taxon>fabids</taxon>
        <taxon>Fabales</taxon>
        <taxon>Fabaceae</taxon>
        <taxon>Papilionoideae</taxon>
        <taxon>50 kb inversion clade</taxon>
        <taxon>NPAAA clade</taxon>
        <taxon>indigoferoid/millettioid clade</taxon>
        <taxon>Phaseoleae</taxon>
        <taxon>Cajanus</taxon>
    </lineage>
</organism>
<evidence type="ECO:0000313" key="5">
    <source>
        <dbReference type="EMBL" id="KYP74810.1"/>
    </source>
</evidence>
<dbReference type="GO" id="GO:0016831">
    <property type="term" value="F:carboxy-lyase activity"/>
    <property type="evidence" value="ECO:0007669"/>
    <property type="project" value="UniProtKB-KW"/>
</dbReference>
<keyword evidence="2" id="KW-0456">Lyase</keyword>